<keyword evidence="4 10" id="KW-0812">Transmembrane</keyword>
<evidence type="ECO:0000256" key="8">
    <source>
        <dbReference type="ARBA" id="ARBA00023170"/>
    </source>
</evidence>
<dbReference type="GO" id="GO:0005549">
    <property type="term" value="F:odorant binding"/>
    <property type="evidence" value="ECO:0007669"/>
    <property type="project" value="InterPro"/>
</dbReference>
<evidence type="ECO:0000256" key="4">
    <source>
        <dbReference type="ARBA" id="ARBA00022692"/>
    </source>
</evidence>
<evidence type="ECO:0000256" key="7">
    <source>
        <dbReference type="ARBA" id="ARBA00023136"/>
    </source>
</evidence>
<evidence type="ECO:0000313" key="11">
    <source>
        <dbReference type="EMBL" id="AQN78459.1"/>
    </source>
</evidence>
<sequence>MEPCYPKNNEEKEIQKRCDKVIKRDSLIYGGVTELAVIIGLVCSICRDVPQRRLTYKAWLPYDHDTGITYCTTYIYQYGALVIGSLINISYDTLVSGCMMQTCVQLEIFKHRMKNLCRIQRESYWKCQPLGMDIKAAIHIMTRRIVTENIKHHIQIFRFAESANRIFAYTIFFQYSVSSIVICNGAHRLSTVASFSPEFFTIIGYLMCMLMQILIFCYYGNVVIYKSTNICNEIYAMDWQLLNQPTKKSLLIIMARTFKPIKFTSGHIVVLSLRSFNKLMKLSYSVYNVLHQRIS</sequence>
<protein>
    <submittedName>
        <fullName evidence="11">Olfactory receptor 57</fullName>
    </submittedName>
</protein>
<evidence type="ECO:0000256" key="3">
    <source>
        <dbReference type="ARBA" id="ARBA00022606"/>
    </source>
</evidence>
<name>A0A1S5VFP9_9HYME</name>
<feature type="transmembrane region" description="Helical" evidence="10">
    <location>
        <begin position="27"/>
        <end position="46"/>
    </location>
</feature>
<dbReference type="Pfam" id="PF02949">
    <property type="entry name" value="7tm_6"/>
    <property type="match status" value="1"/>
</dbReference>
<evidence type="ECO:0000256" key="9">
    <source>
        <dbReference type="ARBA" id="ARBA00023224"/>
    </source>
</evidence>
<dbReference type="GO" id="GO:0005886">
    <property type="term" value="C:plasma membrane"/>
    <property type="evidence" value="ECO:0007669"/>
    <property type="project" value="UniProtKB-SubCell"/>
</dbReference>
<keyword evidence="9" id="KW-0807">Transducer</keyword>
<keyword evidence="7 10" id="KW-0472">Membrane</keyword>
<dbReference type="GO" id="GO:0004984">
    <property type="term" value="F:olfactory receptor activity"/>
    <property type="evidence" value="ECO:0007669"/>
    <property type="project" value="InterPro"/>
</dbReference>
<keyword evidence="8 11" id="KW-0675">Receptor</keyword>
<evidence type="ECO:0000256" key="5">
    <source>
        <dbReference type="ARBA" id="ARBA00022725"/>
    </source>
</evidence>
<accession>A0A1S5VFP9</accession>
<keyword evidence="6 10" id="KW-1133">Transmembrane helix</keyword>
<keyword evidence="5" id="KW-0552">Olfaction</keyword>
<organism evidence="11">
    <name type="scientific">Meteorus pulchricornis</name>
    <dbReference type="NCBI Taxonomy" id="51522"/>
    <lineage>
        <taxon>Eukaryota</taxon>
        <taxon>Metazoa</taxon>
        <taxon>Ecdysozoa</taxon>
        <taxon>Arthropoda</taxon>
        <taxon>Hexapoda</taxon>
        <taxon>Insecta</taxon>
        <taxon>Pterygota</taxon>
        <taxon>Neoptera</taxon>
        <taxon>Endopterygota</taxon>
        <taxon>Hymenoptera</taxon>
        <taxon>Apocrita</taxon>
        <taxon>Ichneumonoidea</taxon>
        <taxon>Braconidae</taxon>
        <taxon>Meteorinae</taxon>
        <taxon>Meteorus</taxon>
    </lineage>
</organism>
<evidence type="ECO:0000256" key="10">
    <source>
        <dbReference type="SAM" id="Phobius"/>
    </source>
</evidence>
<keyword evidence="2" id="KW-1003">Cell membrane</keyword>
<keyword evidence="3" id="KW-0716">Sensory transduction</keyword>
<dbReference type="InterPro" id="IPR004117">
    <property type="entry name" value="7tm6_olfct_rcpt"/>
</dbReference>
<feature type="transmembrane region" description="Helical" evidence="10">
    <location>
        <begin position="199"/>
        <end position="219"/>
    </location>
</feature>
<dbReference type="AlphaFoldDB" id="A0A1S5VFP9"/>
<proteinExistence type="evidence at transcript level"/>
<evidence type="ECO:0000256" key="6">
    <source>
        <dbReference type="ARBA" id="ARBA00022989"/>
    </source>
</evidence>
<evidence type="ECO:0000256" key="2">
    <source>
        <dbReference type="ARBA" id="ARBA00022475"/>
    </source>
</evidence>
<dbReference type="GO" id="GO:0007165">
    <property type="term" value="P:signal transduction"/>
    <property type="evidence" value="ECO:0007669"/>
    <property type="project" value="UniProtKB-KW"/>
</dbReference>
<reference evidence="11" key="1">
    <citation type="journal article" date="2017" name="Comp. Biochem. Physiol. Part D Genomics Proteomics">
        <title>Candidate chemosensory genes identified in the endoparasitoid Meteorus pulchricornis (Hymenoptera: Braconidae) by antennal transcriptome analysis.</title>
        <authorList>
            <person name="Sheng S."/>
            <person name="Liao C.W."/>
            <person name="Zheng Y."/>
            <person name="Zhou Y."/>
            <person name="Xu Y."/>
            <person name="Song W.M."/>
            <person name="He P."/>
            <person name="Zhang J."/>
            <person name="Wu F.A."/>
        </authorList>
    </citation>
    <scope>NUCLEOTIDE SEQUENCE</scope>
    <source>
        <strain evidence="11">Zhenjiang</strain>
    </source>
</reference>
<feature type="transmembrane region" description="Helical" evidence="10">
    <location>
        <begin position="166"/>
        <end position="187"/>
    </location>
</feature>
<dbReference type="PANTHER" id="PTHR21137:SF35">
    <property type="entry name" value="ODORANT RECEPTOR 19A-RELATED"/>
    <property type="match status" value="1"/>
</dbReference>
<dbReference type="PANTHER" id="PTHR21137">
    <property type="entry name" value="ODORANT RECEPTOR"/>
    <property type="match status" value="1"/>
</dbReference>
<comment type="subcellular location">
    <subcellularLocation>
        <location evidence="1">Cell membrane</location>
        <topology evidence="1">Multi-pass membrane protein</topology>
    </subcellularLocation>
</comment>
<dbReference type="EMBL" id="KY445524">
    <property type="protein sequence ID" value="AQN78459.1"/>
    <property type="molecule type" value="mRNA"/>
</dbReference>
<evidence type="ECO:0000256" key="1">
    <source>
        <dbReference type="ARBA" id="ARBA00004651"/>
    </source>
</evidence>